<reference evidence="1 2" key="1">
    <citation type="submission" date="2016-10" db="EMBL/GenBank/DDBJ databases">
        <authorList>
            <person name="de Groot N.N."/>
        </authorList>
    </citation>
    <scope>NUCLEOTIDE SEQUENCE [LARGE SCALE GENOMIC DNA]</scope>
    <source>
        <strain evidence="1 2">DSM 12130</strain>
    </source>
</reference>
<proteinExistence type="predicted"/>
<dbReference type="Gene3D" id="1.10.1130.10">
    <property type="entry name" value="Flavocytochrome C3, Chain A"/>
    <property type="match status" value="1"/>
</dbReference>
<protein>
    <submittedName>
        <fullName evidence="1">Uncharacterized protein</fullName>
    </submittedName>
</protein>
<dbReference type="SUPFAM" id="SSF48695">
    <property type="entry name" value="Multiheme cytochromes"/>
    <property type="match status" value="1"/>
</dbReference>
<dbReference type="InterPro" id="IPR036280">
    <property type="entry name" value="Multihaem_cyt_sf"/>
</dbReference>
<evidence type="ECO:0000313" key="2">
    <source>
        <dbReference type="Proteomes" id="UP000199073"/>
    </source>
</evidence>
<name>A0A1H0U5M5_9BACT</name>
<dbReference type="OrthoDB" id="9783375at2"/>
<gene>
    <name evidence="1" type="ORF">SAMN05660330_03390</name>
</gene>
<dbReference type="EMBL" id="FNJI01000029">
    <property type="protein sequence ID" value="SDP61459.1"/>
    <property type="molecule type" value="Genomic_DNA"/>
</dbReference>
<accession>A0A1H0U5M5</accession>
<organism evidence="1 2">
    <name type="scientific">Desulforhopalus singaporensis</name>
    <dbReference type="NCBI Taxonomy" id="91360"/>
    <lineage>
        <taxon>Bacteria</taxon>
        <taxon>Pseudomonadati</taxon>
        <taxon>Thermodesulfobacteriota</taxon>
        <taxon>Desulfobulbia</taxon>
        <taxon>Desulfobulbales</taxon>
        <taxon>Desulfocapsaceae</taxon>
        <taxon>Desulforhopalus</taxon>
    </lineage>
</organism>
<dbReference type="STRING" id="91360.SAMN05660330_03390"/>
<dbReference type="AlphaFoldDB" id="A0A1H0U5M5"/>
<sequence length="479" mass="53937">MVRLFIIFFAVVLTLGGCNTSPNNSETKQVGCIDCHHFQLDDNHNFACTVCHQGSDSAADKQEAHQDLIALPAHPDNMAASCGTCHESAINNILKSAHYTLKNSVNRFRRSFGAKEELVSLLKVPDVTDPSNILELADDLLRSRCLRCHLFTAGDDYPATHRGTGCSACHLRFSANRLTEHRFTSATDEACLACHYGNYVGADYYGWYEHDFSIEFRTPYTTTEEYLRPYGVEFHQLRPDIHKIKKLQCLDCHSGEELMGGESNGPSCGGCHSKEELASKTQQNITAEDGNYFLHAKDGTIHPVPLLRHPAHYDRDRKISCQACHAQWTFNDLGKHFLRSDTDNYDIFANLSVQGSSEIEKLVDNNNDFDQPELPIIMIDKLTGQPRQGVWYKGFTTRRWENVTLGRDQNGVITTVRPLLDYRLSWIDENDVVRFNSVAPRTPGNGFFPYVPHTTGAAGLFYQERIRTFLTEESSATGD</sequence>
<evidence type="ECO:0000313" key="1">
    <source>
        <dbReference type="EMBL" id="SDP61459.1"/>
    </source>
</evidence>
<dbReference type="RefSeq" id="WP_092224972.1">
    <property type="nucleotide sequence ID" value="NZ_FNJI01000029.1"/>
</dbReference>
<keyword evidence="2" id="KW-1185">Reference proteome</keyword>
<dbReference type="PROSITE" id="PS51257">
    <property type="entry name" value="PROKAR_LIPOPROTEIN"/>
    <property type="match status" value="1"/>
</dbReference>
<dbReference type="Proteomes" id="UP000199073">
    <property type="component" value="Unassembled WGS sequence"/>
</dbReference>